<organism evidence="9 10">
    <name type="scientific">Leptospirillum ferrodiazotrophum</name>
    <dbReference type="NCBI Taxonomy" id="412449"/>
    <lineage>
        <taxon>Bacteria</taxon>
        <taxon>Pseudomonadati</taxon>
        <taxon>Nitrospirota</taxon>
        <taxon>Nitrospiria</taxon>
        <taxon>Nitrospirales</taxon>
        <taxon>Nitrospiraceae</taxon>
        <taxon>Leptospirillum</taxon>
    </lineage>
</organism>
<gene>
    <name evidence="9" type="ORF">UBAL3_92050189</name>
</gene>
<evidence type="ECO:0000256" key="7">
    <source>
        <dbReference type="SAM" id="MobiDB-lite"/>
    </source>
</evidence>
<evidence type="ECO:0000313" key="10">
    <source>
        <dbReference type="Proteomes" id="UP000009374"/>
    </source>
</evidence>
<comment type="similarity">
    <text evidence="2">Belongs to the PhoH family.</text>
</comment>
<evidence type="ECO:0000259" key="8">
    <source>
        <dbReference type="Pfam" id="PF02562"/>
    </source>
</evidence>
<name>C6HXI9_9BACT</name>
<keyword evidence="4" id="KW-0547">Nucleotide-binding</keyword>
<dbReference type="GO" id="GO:0005829">
    <property type="term" value="C:cytosol"/>
    <property type="evidence" value="ECO:0007669"/>
    <property type="project" value="TreeGrafter"/>
</dbReference>
<dbReference type="Pfam" id="PF02562">
    <property type="entry name" value="PhoH"/>
    <property type="match status" value="1"/>
</dbReference>
<comment type="subcellular location">
    <subcellularLocation>
        <location evidence="1">Cytoplasm</location>
    </subcellularLocation>
</comment>
<evidence type="ECO:0000256" key="1">
    <source>
        <dbReference type="ARBA" id="ARBA00004496"/>
    </source>
</evidence>
<evidence type="ECO:0000256" key="6">
    <source>
        <dbReference type="ARBA" id="ARBA00039970"/>
    </source>
</evidence>
<dbReference type="Proteomes" id="UP000009374">
    <property type="component" value="Unassembled WGS sequence"/>
</dbReference>
<evidence type="ECO:0000256" key="3">
    <source>
        <dbReference type="ARBA" id="ARBA00022490"/>
    </source>
</evidence>
<feature type="domain" description="PhoH-like protein" evidence="8">
    <location>
        <begin position="110"/>
        <end position="313"/>
    </location>
</feature>
<dbReference type="Gene3D" id="3.40.50.300">
    <property type="entry name" value="P-loop containing nucleotide triphosphate hydrolases"/>
    <property type="match status" value="1"/>
</dbReference>
<dbReference type="InterPro" id="IPR003714">
    <property type="entry name" value="PhoH"/>
</dbReference>
<dbReference type="GO" id="GO:0005524">
    <property type="term" value="F:ATP binding"/>
    <property type="evidence" value="ECO:0007669"/>
    <property type="project" value="UniProtKB-KW"/>
</dbReference>
<dbReference type="PANTHER" id="PTHR30473:SF1">
    <property type="entry name" value="PHOH-LIKE PROTEIN"/>
    <property type="match status" value="1"/>
</dbReference>
<dbReference type="InterPro" id="IPR051451">
    <property type="entry name" value="PhoH2-like"/>
</dbReference>
<evidence type="ECO:0000313" key="9">
    <source>
        <dbReference type="EMBL" id="EES52818.1"/>
    </source>
</evidence>
<evidence type="ECO:0000256" key="5">
    <source>
        <dbReference type="ARBA" id="ARBA00022840"/>
    </source>
</evidence>
<dbReference type="AlphaFoldDB" id="C6HXI9"/>
<dbReference type="FunFam" id="3.40.50.300:FF:000013">
    <property type="entry name" value="PhoH family ATPase"/>
    <property type="match status" value="1"/>
</dbReference>
<dbReference type="EMBL" id="GG693873">
    <property type="protein sequence ID" value="EES52818.1"/>
    <property type="molecule type" value="Genomic_DNA"/>
</dbReference>
<keyword evidence="10" id="KW-1185">Reference proteome</keyword>
<protein>
    <recommendedName>
        <fullName evidence="6">PhoH-like protein</fullName>
    </recommendedName>
</protein>
<reference evidence="9 10" key="1">
    <citation type="journal article" date="2009" name="Appl. Environ. Microbiol.">
        <title>Community genomic and proteomic analyses of chemoautotrophic iron-oxidizing "Leptospirillum rubarum" (Group II) and "Leptospirillum ferrodiazotrophum" (Group III) bacteria in acid mine drainage biofilms.</title>
        <authorList>
            <person name="Goltsman D.S."/>
            <person name="Denef V.J."/>
            <person name="Singer S.W."/>
            <person name="VerBerkmoes N.C."/>
            <person name="Lefsrud M."/>
            <person name="Mueller R.S."/>
            <person name="Dick G.J."/>
            <person name="Sun C.L."/>
            <person name="Wheeler K.E."/>
            <person name="Zemla A."/>
            <person name="Baker B.J."/>
            <person name="Hauser L."/>
            <person name="Land M."/>
            <person name="Shah M.B."/>
            <person name="Thelen M.P."/>
            <person name="Hettich R.L."/>
            <person name="Banfield J.F."/>
        </authorList>
    </citation>
    <scope>NUCLEOTIDE SEQUENCE [LARGE SCALE GENOMIC DNA]</scope>
</reference>
<keyword evidence="3" id="KW-0963">Cytoplasm</keyword>
<feature type="region of interest" description="Disordered" evidence="7">
    <location>
        <begin position="316"/>
        <end position="340"/>
    </location>
</feature>
<keyword evidence="5" id="KW-0067">ATP-binding</keyword>
<dbReference type="SUPFAM" id="SSF52540">
    <property type="entry name" value="P-loop containing nucleoside triphosphate hydrolases"/>
    <property type="match status" value="1"/>
</dbReference>
<proteinExistence type="inferred from homology"/>
<accession>C6HXI9</accession>
<evidence type="ECO:0000256" key="4">
    <source>
        <dbReference type="ARBA" id="ARBA00022741"/>
    </source>
</evidence>
<dbReference type="InterPro" id="IPR027417">
    <property type="entry name" value="P-loop_NTPase"/>
</dbReference>
<sequence length="340" mass="38368">MAIRQNLDLPPNLDTASFLGEMNRHIHLFEEAFGLRISVNGPVLTMVGEEEPVRQGARVIDELTSLMAAGYSIREEEIRQAISVSRNSPHISLKDLLSEYVPINSKKRVIFPKSLHQLEYIRAMKTKDIVFGIGPAGTGKTYLAVALAVHHLLKGSFRRIILVRPAVEAGERLGFLPGDIAEKINPYLRPLYDALFDMIDVEKVNRMMERREIEIAPLAFMRGRTLNDSFVILDEAQNATVEQMKMFLTRIGFNSKAIITGDTTQIDLPQDRYSGLLEAQEVLKGIEGISFTFFSDVDVVRHRLVMEIVKAYERYEASKPSPPRAKNATEKQPRSSRKTS</sequence>
<dbReference type="PANTHER" id="PTHR30473">
    <property type="entry name" value="PROTEIN PHOH"/>
    <property type="match status" value="1"/>
</dbReference>
<evidence type="ECO:0000256" key="2">
    <source>
        <dbReference type="ARBA" id="ARBA00010393"/>
    </source>
</evidence>